<keyword evidence="6 8" id="KW-0472">Membrane</keyword>
<dbReference type="InterPro" id="IPR006068">
    <property type="entry name" value="ATPase_P-typ_cation-transptr_C"/>
</dbReference>
<evidence type="ECO:0000256" key="2">
    <source>
        <dbReference type="ARBA" id="ARBA00022692"/>
    </source>
</evidence>
<sequence>MTTVVRDGDGITVFAKGSPEKMLDRCAVDAKTRGEIEREIAKFQAQSCRVLGFAHRHISDKDADTAALDYAADRAGLESGMMFDGFVAIVDPLREDVPGAVERCRKAGIELKMLTGDNIVTATAIANELGILDERHIAVEARQIEEMSDEELAREIVRIRVIARSTPVIKMRVVNALKAQGNVVAATGDGINDAPAIKNADVGIAMGIAGTEVSKEASDIVMLDDSFATIVKAVHWGRGIYENFQRFIQFQLTVNLSSVVVVLASLFSGLAAPFTALQLLWVNIIMDGPPALTLGMEPIRDNLMDRRPTRRDAGIVSRGMLERIIVSGAFIAVVFMAQSWTNFMGGTAEQQSTILFTLFVVFQLFNAFNSRELGNASLFANLLRNKVMIGVFALMFALQVLVVQFGDAMFRTVPLPIDMWLKIIAVGFGVVVLQEAIKAVKRAVAAIRARRTANESDSQQSHQPIALDLVD</sequence>
<dbReference type="Pfam" id="PF00702">
    <property type="entry name" value="Hydrolase"/>
    <property type="match status" value="1"/>
</dbReference>
<organism evidence="10">
    <name type="scientific">Bifidobacterium longum</name>
    <dbReference type="NCBI Taxonomy" id="216816"/>
    <lineage>
        <taxon>Bacteria</taxon>
        <taxon>Bacillati</taxon>
        <taxon>Actinomycetota</taxon>
        <taxon>Actinomycetes</taxon>
        <taxon>Bifidobacteriales</taxon>
        <taxon>Bifidobacteriaceae</taxon>
        <taxon>Bifidobacterium</taxon>
    </lineage>
</organism>
<dbReference type="PANTHER" id="PTHR24093">
    <property type="entry name" value="CATION TRANSPORTING ATPASE"/>
    <property type="match status" value="1"/>
</dbReference>
<dbReference type="SUPFAM" id="SSF56784">
    <property type="entry name" value="HAD-like"/>
    <property type="match status" value="1"/>
</dbReference>
<evidence type="ECO:0000259" key="9">
    <source>
        <dbReference type="Pfam" id="PF00689"/>
    </source>
</evidence>
<reference evidence="10" key="1">
    <citation type="submission" date="2019-11" db="EMBL/GenBank/DDBJ databases">
        <authorList>
            <person name="Feng L."/>
        </authorList>
    </citation>
    <scope>NUCLEOTIDE SEQUENCE</scope>
    <source>
        <strain evidence="10">BlongumLFYP82</strain>
    </source>
</reference>
<dbReference type="GO" id="GO:0005524">
    <property type="term" value="F:ATP binding"/>
    <property type="evidence" value="ECO:0007669"/>
    <property type="project" value="InterPro"/>
</dbReference>
<name>A0A6N2UAR1_BIFLN</name>
<dbReference type="InterPro" id="IPR036412">
    <property type="entry name" value="HAD-like_sf"/>
</dbReference>
<evidence type="ECO:0000256" key="5">
    <source>
        <dbReference type="ARBA" id="ARBA00022989"/>
    </source>
</evidence>
<accession>A0A6N2UAR1</accession>
<evidence type="ECO:0000313" key="10">
    <source>
        <dbReference type="EMBL" id="VYT13992.1"/>
    </source>
</evidence>
<feature type="transmembrane region" description="Helical" evidence="8">
    <location>
        <begin position="320"/>
        <end position="340"/>
    </location>
</feature>
<dbReference type="EC" id="3.6.3.8" evidence="10"/>
<dbReference type="Gene3D" id="1.20.1110.10">
    <property type="entry name" value="Calcium-transporting ATPase, transmembrane domain"/>
    <property type="match status" value="1"/>
</dbReference>
<dbReference type="EMBL" id="CACRSV010000033">
    <property type="protein sequence ID" value="VYT13992.1"/>
    <property type="molecule type" value="Genomic_DNA"/>
</dbReference>
<evidence type="ECO:0000256" key="1">
    <source>
        <dbReference type="ARBA" id="ARBA00004127"/>
    </source>
</evidence>
<dbReference type="PANTHER" id="PTHR24093:SF369">
    <property type="entry name" value="CALCIUM-TRANSPORTING ATPASE"/>
    <property type="match status" value="1"/>
</dbReference>
<evidence type="ECO:0000256" key="3">
    <source>
        <dbReference type="ARBA" id="ARBA00022723"/>
    </source>
</evidence>
<feature type="domain" description="Cation-transporting P-type ATPase C-terminal" evidence="9">
    <location>
        <begin position="272"/>
        <end position="439"/>
    </location>
</feature>
<dbReference type="AlphaFoldDB" id="A0A6N2UAR1"/>
<evidence type="ECO:0000256" key="8">
    <source>
        <dbReference type="SAM" id="Phobius"/>
    </source>
</evidence>
<protein>
    <submittedName>
        <fullName evidence="10">Calcium-transporting ATPase 1</fullName>
        <ecNumber evidence="10">3.6.3.8</ecNumber>
    </submittedName>
</protein>
<feature type="transmembrane region" description="Helical" evidence="8">
    <location>
        <begin position="352"/>
        <end position="368"/>
    </location>
</feature>
<dbReference type="SUPFAM" id="SSF81665">
    <property type="entry name" value="Calcium ATPase, transmembrane domain M"/>
    <property type="match status" value="1"/>
</dbReference>
<evidence type="ECO:0000256" key="4">
    <source>
        <dbReference type="ARBA" id="ARBA00022842"/>
    </source>
</evidence>
<dbReference type="Gene3D" id="3.40.1110.10">
    <property type="entry name" value="Calcium-transporting ATPase, cytoplasmic domain N"/>
    <property type="match status" value="1"/>
</dbReference>
<dbReference type="NCBIfam" id="TIGR01494">
    <property type="entry name" value="ATPase_P-type"/>
    <property type="match status" value="1"/>
</dbReference>
<dbReference type="GO" id="GO:0012505">
    <property type="term" value="C:endomembrane system"/>
    <property type="evidence" value="ECO:0007669"/>
    <property type="project" value="UniProtKB-SubCell"/>
</dbReference>
<comment type="catalytic activity">
    <reaction evidence="7">
        <text>ATP + H2O = ADP + phosphate + H(+)</text>
        <dbReference type="Rhea" id="RHEA:13065"/>
        <dbReference type="ChEBI" id="CHEBI:15377"/>
        <dbReference type="ChEBI" id="CHEBI:15378"/>
        <dbReference type="ChEBI" id="CHEBI:30616"/>
        <dbReference type="ChEBI" id="CHEBI:43474"/>
        <dbReference type="ChEBI" id="CHEBI:456216"/>
    </reaction>
</comment>
<keyword evidence="5 8" id="KW-1133">Transmembrane helix</keyword>
<feature type="transmembrane region" description="Helical" evidence="8">
    <location>
        <begin position="419"/>
        <end position="440"/>
    </location>
</feature>
<dbReference type="InterPro" id="IPR001757">
    <property type="entry name" value="P_typ_ATPase"/>
</dbReference>
<dbReference type="GO" id="GO:0005886">
    <property type="term" value="C:plasma membrane"/>
    <property type="evidence" value="ECO:0007669"/>
    <property type="project" value="TreeGrafter"/>
</dbReference>
<dbReference type="PRINTS" id="PR00120">
    <property type="entry name" value="HATPASE"/>
</dbReference>
<dbReference type="Pfam" id="PF00689">
    <property type="entry name" value="Cation_ATPase_C"/>
    <property type="match status" value="1"/>
</dbReference>
<keyword evidence="3" id="KW-0479">Metal-binding</keyword>
<proteinExistence type="predicted"/>
<evidence type="ECO:0000256" key="7">
    <source>
        <dbReference type="ARBA" id="ARBA00049360"/>
    </source>
</evidence>
<keyword evidence="10" id="KW-0378">Hydrolase</keyword>
<dbReference type="InterPro" id="IPR023298">
    <property type="entry name" value="ATPase_P-typ_TM_dom_sf"/>
</dbReference>
<feature type="transmembrane region" description="Helical" evidence="8">
    <location>
        <begin position="252"/>
        <end position="274"/>
    </location>
</feature>
<feature type="transmembrane region" description="Helical" evidence="8">
    <location>
        <begin position="389"/>
        <end position="407"/>
    </location>
</feature>
<gene>
    <name evidence="10" type="primary">yoaB</name>
    <name evidence="10" type="ORF">BLLFYP82_01833</name>
</gene>
<keyword evidence="4" id="KW-0460">Magnesium</keyword>
<comment type="subcellular location">
    <subcellularLocation>
        <location evidence="1">Endomembrane system</location>
        <topology evidence="1">Multi-pass membrane protein</topology>
    </subcellularLocation>
</comment>
<dbReference type="GO" id="GO:0005388">
    <property type="term" value="F:P-type calcium transporter activity"/>
    <property type="evidence" value="ECO:0007669"/>
    <property type="project" value="TreeGrafter"/>
</dbReference>
<dbReference type="GO" id="GO:0046872">
    <property type="term" value="F:metal ion binding"/>
    <property type="evidence" value="ECO:0007669"/>
    <property type="project" value="UniProtKB-KW"/>
</dbReference>
<evidence type="ECO:0000256" key="6">
    <source>
        <dbReference type="ARBA" id="ARBA00023136"/>
    </source>
</evidence>
<dbReference type="InterPro" id="IPR023299">
    <property type="entry name" value="ATPase_P-typ_cyto_dom_N"/>
</dbReference>
<dbReference type="PRINTS" id="PR00119">
    <property type="entry name" value="CATATPASE"/>
</dbReference>
<keyword evidence="2 8" id="KW-0812">Transmembrane</keyword>
<dbReference type="GO" id="GO:0016887">
    <property type="term" value="F:ATP hydrolysis activity"/>
    <property type="evidence" value="ECO:0007669"/>
    <property type="project" value="InterPro"/>
</dbReference>